<protein>
    <recommendedName>
        <fullName evidence="3">NmrA-like domain-containing protein</fullName>
    </recommendedName>
</protein>
<evidence type="ECO:0000259" key="3">
    <source>
        <dbReference type="Pfam" id="PF05368"/>
    </source>
</evidence>
<keyword evidence="5" id="KW-1185">Reference proteome</keyword>
<reference evidence="4" key="1">
    <citation type="submission" date="2022-07" db="EMBL/GenBank/DDBJ databases">
        <title>Phylogenomic reconstructions and comparative analyses of Kickxellomycotina fungi.</title>
        <authorList>
            <person name="Reynolds N.K."/>
            <person name="Stajich J.E."/>
            <person name="Barry K."/>
            <person name="Grigoriev I.V."/>
            <person name="Crous P."/>
            <person name="Smith M.E."/>
        </authorList>
    </citation>
    <scope>NUCLEOTIDE SEQUENCE</scope>
    <source>
        <strain evidence="4">NBRC 32514</strain>
    </source>
</reference>
<gene>
    <name evidence="4" type="ORF">LPJ53_000663</name>
</gene>
<dbReference type="Proteomes" id="UP001149813">
    <property type="component" value="Unassembled WGS sequence"/>
</dbReference>
<evidence type="ECO:0000313" key="4">
    <source>
        <dbReference type="EMBL" id="KAJ1725100.1"/>
    </source>
</evidence>
<dbReference type="Pfam" id="PF05368">
    <property type="entry name" value="NmrA"/>
    <property type="match status" value="1"/>
</dbReference>
<dbReference type="Gene3D" id="3.40.50.720">
    <property type="entry name" value="NAD(P)-binding Rossmann-like Domain"/>
    <property type="match status" value="1"/>
</dbReference>
<dbReference type="PANTHER" id="PTHR47706">
    <property type="entry name" value="NMRA-LIKE FAMILY PROTEIN"/>
    <property type="match status" value="1"/>
</dbReference>
<dbReference type="InterPro" id="IPR036291">
    <property type="entry name" value="NAD(P)-bd_dom_sf"/>
</dbReference>
<dbReference type="Gene3D" id="3.90.25.10">
    <property type="entry name" value="UDP-galactose 4-epimerase, domain 1"/>
    <property type="match status" value="1"/>
</dbReference>
<sequence>MDTKVTRVALIGIGNLAKFFVDEFKQHPSEFAITLVTRQESLDRAKALASGDPHISVCAVDYSDESSISEAFRNQDVVISFLAFGGEVHQIAAVKAAIKAGVKWFIPSEFGVDLEHPANKRLPLFAQKLEVRKLLEGQSEMAYTYILTGLFADQFLIPFRKWDVEAGTVVVPGNGKAKNSYTARKDVAVYTLAILRRPDQFKNTSARLASYTLSYNEWIEAVDRVSGKKFETTFEPVELMEGRVQKSSGDFSFSVIADLLAITIANGDQRLDWGGHSLDSVGLQEVTPTPLDDIISLSF</sequence>
<feature type="domain" description="NmrA-like" evidence="3">
    <location>
        <begin position="13"/>
        <end position="261"/>
    </location>
</feature>
<dbReference type="SUPFAM" id="SSF51735">
    <property type="entry name" value="NAD(P)-binding Rossmann-fold domains"/>
    <property type="match status" value="1"/>
</dbReference>
<proteinExistence type="predicted"/>
<organism evidence="4 5">
    <name type="scientific">Coemansia erecta</name>
    <dbReference type="NCBI Taxonomy" id="147472"/>
    <lineage>
        <taxon>Eukaryota</taxon>
        <taxon>Fungi</taxon>
        <taxon>Fungi incertae sedis</taxon>
        <taxon>Zoopagomycota</taxon>
        <taxon>Kickxellomycotina</taxon>
        <taxon>Kickxellomycetes</taxon>
        <taxon>Kickxellales</taxon>
        <taxon>Kickxellaceae</taxon>
        <taxon>Coemansia</taxon>
    </lineage>
</organism>
<dbReference type="OrthoDB" id="9974981at2759"/>
<keyword evidence="2" id="KW-0560">Oxidoreductase</keyword>
<dbReference type="EMBL" id="JANBOJ010000012">
    <property type="protein sequence ID" value="KAJ1725100.1"/>
    <property type="molecule type" value="Genomic_DNA"/>
</dbReference>
<accession>A0A9W7Y808</accession>
<comment type="caution">
    <text evidence="4">The sequence shown here is derived from an EMBL/GenBank/DDBJ whole genome shotgun (WGS) entry which is preliminary data.</text>
</comment>
<dbReference type="InterPro" id="IPR008030">
    <property type="entry name" value="NmrA-like"/>
</dbReference>
<dbReference type="PANTHER" id="PTHR47706:SF9">
    <property type="entry name" value="NMRA-LIKE DOMAIN-CONTAINING PROTEIN-RELATED"/>
    <property type="match status" value="1"/>
</dbReference>
<dbReference type="InterPro" id="IPR051609">
    <property type="entry name" value="NmrA/Isoflavone_reductase-like"/>
</dbReference>
<keyword evidence="1" id="KW-0521">NADP</keyword>
<evidence type="ECO:0000256" key="2">
    <source>
        <dbReference type="ARBA" id="ARBA00023002"/>
    </source>
</evidence>
<dbReference type="AlphaFoldDB" id="A0A9W7Y808"/>
<evidence type="ECO:0000313" key="5">
    <source>
        <dbReference type="Proteomes" id="UP001149813"/>
    </source>
</evidence>
<name>A0A9W7Y808_9FUNG</name>
<evidence type="ECO:0000256" key="1">
    <source>
        <dbReference type="ARBA" id="ARBA00022857"/>
    </source>
</evidence>
<dbReference type="GO" id="GO:0016491">
    <property type="term" value="F:oxidoreductase activity"/>
    <property type="evidence" value="ECO:0007669"/>
    <property type="project" value="UniProtKB-KW"/>
</dbReference>